<protein>
    <recommendedName>
        <fullName evidence="2">DUF4216 domain-containing protein</fullName>
    </recommendedName>
</protein>
<feature type="compositionally biased region" description="Acidic residues" evidence="1">
    <location>
        <begin position="253"/>
        <end position="281"/>
    </location>
</feature>
<name>A0AAD8LBD7_TARER</name>
<sequence length="291" mass="33094">MPLSEDSKKSFQCEFELEFSGSDVRSGFSSWFSNKFNTSPDKELKALAHGPVCTYSYTACIVNGVRFVVDDRDIRRTTQNSGVVTVGEDGTRYFGQLEDIQELRYINGYSVVLFHCKWFDTSRKGALTKKNNIVVIDVSREWFADQPYILATQAQQVFYLEDPSKSTSNWRVVEDIHHRKLWDHPSISVANEIDVLHDNQSSDYNLVVDDDVEVGEQGLNDVIDVHDNCDLVVDLDCMPIDPIVDDECFINDDGEDEDAYMSDDEDEINDNNDDSDDDLVNEDVYLSGDSD</sequence>
<organism evidence="3 4">
    <name type="scientific">Tagetes erecta</name>
    <name type="common">African marigold</name>
    <dbReference type="NCBI Taxonomy" id="13708"/>
    <lineage>
        <taxon>Eukaryota</taxon>
        <taxon>Viridiplantae</taxon>
        <taxon>Streptophyta</taxon>
        <taxon>Embryophyta</taxon>
        <taxon>Tracheophyta</taxon>
        <taxon>Spermatophyta</taxon>
        <taxon>Magnoliopsida</taxon>
        <taxon>eudicotyledons</taxon>
        <taxon>Gunneridae</taxon>
        <taxon>Pentapetalae</taxon>
        <taxon>asterids</taxon>
        <taxon>campanulids</taxon>
        <taxon>Asterales</taxon>
        <taxon>Asteraceae</taxon>
        <taxon>Asteroideae</taxon>
        <taxon>Heliantheae alliance</taxon>
        <taxon>Tageteae</taxon>
        <taxon>Tagetes</taxon>
    </lineage>
</organism>
<dbReference type="Proteomes" id="UP001229421">
    <property type="component" value="Unassembled WGS sequence"/>
</dbReference>
<accession>A0AAD8LBD7</accession>
<comment type="caution">
    <text evidence="3">The sequence shown here is derived from an EMBL/GenBank/DDBJ whole genome shotgun (WGS) entry which is preliminary data.</text>
</comment>
<dbReference type="EMBL" id="JAUHHV010000001">
    <property type="protein sequence ID" value="KAK1436508.1"/>
    <property type="molecule type" value="Genomic_DNA"/>
</dbReference>
<reference evidence="3" key="1">
    <citation type="journal article" date="2023" name="bioRxiv">
        <title>Improved chromosome-level genome assembly for marigold (Tagetes erecta).</title>
        <authorList>
            <person name="Jiang F."/>
            <person name="Yuan L."/>
            <person name="Wang S."/>
            <person name="Wang H."/>
            <person name="Xu D."/>
            <person name="Wang A."/>
            <person name="Fan W."/>
        </authorList>
    </citation>
    <scope>NUCLEOTIDE SEQUENCE</scope>
    <source>
        <strain evidence="3">WSJ</strain>
        <tissue evidence="3">Leaf</tissue>
    </source>
</reference>
<dbReference type="Pfam" id="PF13952">
    <property type="entry name" value="DUF4216"/>
    <property type="match status" value="1"/>
</dbReference>
<gene>
    <name evidence="3" type="ORF">QVD17_02288</name>
</gene>
<feature type="region of interest" description="Disordered" evidence="1">
    <location>
        <begin position="253"/>
        <end position="291"/>
    </location>
</feature>
<dbReference type="PANTHER" id="PTHR48258:SF14">
    <property type="entry name" value="OS02G0583300 PROTEIN"/>
    <property type="match status" value="1"/>
</dbReference>
<evidence type="ECO:0000256" key="1">
    <source>
        <dbReference type="SAM" id="MobiDB-lite"/>
    </source>
</evidence>
<dbReference type="PANTHER" id="PTHR48258">
    <property type="entry name" value="DUF4218 DOMAIN-CONTAINING PROTEIN-RELATED"/>
    <property type="match status" value="1"/>
</dbReference>
<dbReference type="AlphaFoldDB" id="A0AAD8LBD7"/>
<evidence type="ECO:0000259" key="2">
    <source>
        <dbReference type="Pfam" id="PF13952"/>
    </source>
</evidence>
<evidence type="ECO:0000313" key="4">
    <source>
        <dbReference type="Proteomes" id="UP001229421"/>
    </source>
</evidence>
<evidence type="ECO:0000313" key="3">
    <source>
        <dbReference type="EMBL" id="KAK1436508.1"/>
    </source>
</evidence>
<keyword evidence="4" id="KW-1185">Reference proteome</keyword>
<dbReference type="InterPro" id="IPR025312">
    <property type="entry name" value="DUF4216"/>
</dbReference>
<feature type="domain" description="DUF4216" evidence="2">
    <location>
        <begin position="102"/>
        <end position="173"/>
    </location>
</feature>
<proteinExistence type="predicted"/>